<evidence type="ECO:0000259" key="4">
    <source>
        <dbReference type="PROSITE" id="PS50835"/>
    </source>
</evidence>
<dbReference type="GO" id="GO:0005886">
    <property type="term" value="C:plasma membrane"/>
    <property type="evidence" value="ECO:0007669"/>
    <property type="project" value="TreeGrafter"/>
</dbReference>
<dbReference type="SUPFAM" id="SSF48726">
    <property type="entry name" value="Immunoglobulin"/>
    <property type="match status" value="2"/>
</dbReference>
<organism evidence="5 6">
    <name type="scientific">Aromia moschata</name>
    <dbReference type="NCBI Taxonomy" id="1265417"/>
    <lineage>
        <taxon>Eukaryota</taxon>
        <taxon>Metazoa</taxon>
        <taxon>Ecdysozoa</taxon>
        <taxon>Arthropoda</taxon>
        <taxon>Hexapoda</taxon>
        <taxon>Insecta</taxon>
        <taxon>Pterygota</taxon>
        <taxon>Neoptera</taxon>
        <taxon>Endopterygota</taxon>
        <taxon>Coleoptera</taxon>
        <taxon>Polyphaga</taxon>
        <taxon>Cucujiformia</taxon>
        <taxon>Chrysomeloidea</taxon>
        <taxon>Cerambycidae</taxon>
        <taxon>Cerambycinae</taxon>
        <taxon>Callichromatini</taxon>
        <taxon>Aromia</taxon>
    </lineage>
</organism>
<reference evidence="5" key="1">
    <citation type="journal article" date="2023" name="Insect Mol. Biol.">
        <title>Genome sequencing provides insights into the evolution of gene families encoding plant cell wall-degrading enzymes in longhorned beetles.</title>
        <authorList>
            <person name="Shin N.R."/>
            <person name="Okamura Y."/>
            <person name="Kirsch R."/>
            <person name="Pauchet Y."/>
        </authorList>
    </citation>
    <scope>NUCLEOTIDE SEQUENCE</scope>
    <source>
        <strain evidence="5">AMC_N1</strain>
    </source>
</reference>
<dbReference type="InterPro" id="IPR007110">
    <property type="entry name" value="Ig-like_dom"/>
</dbReference>
<dbReference type="AlphaFoldDB" id="A0AAV8YBM0"/>
<dbReference type="Pfam" id="PF07679">
    <property type="entry name" value="I-set"/>
    <property type="match status" value="1"/>
</dbReference>
<evidence type="ECO:0000256" key="3">
    <source>
        <dbReference type="ARBA" id="ARBA00023319"/>
    </source>
</evidence>
<keyword evidence="6" id="KW-1185">Reference proteome</keyword>
<dbReference type="Gene3D" id="2.60.40.10">
    <property type="entry name" value="Immunoglobulins"/>
    <property type="match status" value="2"/>
</dbReference>
<gene>
    <name evidence="5" type="ORF">NQ318_019355</name>
</gene>
<keyword evidence="1" id="KW-0732">Signal</keyword>
<proteinExistence type="predicted"/>
<dbReference type="PROSITE" id="PS50835">
    <property type="entry name" value="IG_LIKE"/>
    <property type="match status" value="1"/>
</dbReference>
<dbReference type="GO" id="GO:0007156">
    <property type="term" value="P:homophilic cell adhesion via plasma membrane adhesion molecules"/>
    <property type="evidence" value="ECO:0007669"/>
    <property type="project" value="TreeGrafter"/>
</dbReference>
<dbReference type="InterPro" id="IPR050958">
    <property type="entry name" value="Cell_Adh-Cytoskel_Orgn"/>
</dbReference>
<accession>A0AAV8YBM0</accession>
<evidence type="ECO:0000313" key="5">
    <source>
        <dbReference type="EMBL" id="KAJ8948370.1"/>
    </source>
</evidence>
<dbReference type="InterPro" id="IPR013783">
    <property type="entry name" value="Ig-like_fold"/>
</dbReference>
<keyword evidence="2" id="KW-1015">Disulfide bond</keyword>
<protein>
    <recommendedName>
        <fullName evidence="4">Ig-like domain-containing protein</fullName>
    </recommendedName>
</protein>
<dbReference type="PANTHER" id="PTHR45080">
    <property type="entry name" value="CONTACTIN 5"/>
    <property type="match status" value="1"/>
</dbReference>
<sequence length="181" mass="19605">MTLNDTSKYVGGTLRDIPLLIHNVTRDDMGEYSCSLRNEVGSETAEESIYLNVQYPPNVEVVMKPSTPVKATDKSNVYLECNLTAGNPPTLLEVGWFLDGKLMKTLPECKYTSFDEKGVGKGNGGPFCGLDPSILSLEKVDATFAGNYTCQGKNDAGWGPESEPEELIQAFDTLPLPSSTG</sequence>
<dbReference type="EMBL" id="JAPWTK010000138">
    <property type="protein sequence ID" value="KAJ8948370.1"/>
    <property type="molecule type" value="Genomic_DNA"/>
</dbReference>
<evidence type="ECO:0000256" key="2">
    <source>
        <dbReference type="ARBA" id="ARBA00023157"/>
    </source>
</evidence>
<dbReference type="Proteomes" id="UP001162162">
    <property type="component" value="Unassembled WGS sequence"/>
</dbReference>
<dbReference type="PANTHER" id="PTHR45080:SF8">
    <property type="entry name" value="IG-LIKE DOMAIN-CONTAINING PROTEIN"/>
    <property type="match status" value="1"/>
</dbReference>
<dbReference type="InterPro" id="IPR036179">
    <property type="entry name" value="Ig-like_dom_sf"/>
</dbReference>
<feature type="domain" description="Ig-like" evidence="4">
    <location>
        <begin position="57"/>
        <end position="168"/>
    </location>
</feature>
<dbReference type="InterPro" id="IPR013098">
    <property type="entry name" value="Ig_I-set"/>
</dbReference>
<evidence type="ECO:0000313" key="6">
    <source>
        <dbReference type="Proteomes" id="UP001162162"/>
    </source>
</evidence>
<dbReference type="Pfam" id="PF13927">
    <property type="entry name" value="Ig_3"/>
    <property type="match status" value="1"/>
</dbReference>
<keyword evidence="3" id="KW-0393">Immunoglobulin domain</keyword>
<evidence type="ECO:0000256" key="1">
    <source>
        <dbReference type="ARBA" id="ARBA00022729"/>
    </source>
</evidence>
<comment type="caution">
    <text evidence="5">The sequence shown here is derived from an EMBL/GenBank/DDBJ whole genome shotgun (WGS) entry which is preliminary data.</text>
</comment>
<name>A0AAV8YBM0_9CUCU</name>